<comment type="caution">
    <text evidence="3">The sequence shown here is derived from an EMBL/GenBank/DDBJ whole genome shotgun (WGS) entry which is preliminary data.</text>
</comment>
<evidence type="ECO:0000313" key="4">
    <source>
        <dbReference type="Proteomes" id="UP001396898"/>
    </source>
</evidence>
<evidence type="ECO:0000259" key="2">
    <source>
        <dbReference type="Pfam" id="PF20521"/>
    </source>
</evidence>
<dbReference type="EMBL" id="JAQQWI010000011">
    <property type="protein sequence ID" value="KAK8017118.1"/>
    <property type="molecule type" value="Genomic_DNA"/>
</dbReference>
<dbReference type="Pfam" id="PF20521">
    <property type="entry name" value="DUF6736"/>
    <property type="match status" value="1"/>
</dbReference>
<feature type="chain" id="PRO_5046223396" description="Secreted protein CSS2 C-terminal domain-containing protein" evidence="1">
    <location>
        <begin position="20"/>
        <end position="198"/>
    </location>
</feature>
<dbReference type="InterPro" id="IPR046624">
    <property type="entry name" value="CSS2_C"/>
</dbReference>
<keyword evidence="4" id="KW-1185">Reference proteome</keyword>
<keyword evidence="1" id="KW-0732">Signal</keyword>
<name>A0ABR1RSC3_9PEZI</name>
<evidence type="ECO:0000256" key="1">
    <source>
        <dbReference type="SAM" id="SignalP"/>
    </source>
</evidence>
<accession>A0ABR1RSC3</accession>
<reference evidence="3 4" key="1">
    <citation type="submission" date="2023-01" db="EMBL/GenBank/DDBJ databases">
        <title>Analysis of 21 Apiospora genomes using comparative genomics revels a genus with tremendous synthesis potential of carbohydrate active enzymes and secondary metabolites.</title>
        <authorList>
            <person name="Sorensen T."/>
        </authorList>
    </citation>
    <scope>NUCLEOTIDE SEQUENCE [LARGE SCALE GENOMIC DNA]</scope>
    <source>
        <strain evidence="3 4">CBS 20057</strain>
    </source>
</reference>
<sequence>MLALQTLFMSSLMSYCVFASPHIKRVHAPSGKFLPDMVHHVNLDDYETLSQDSNTTDVSQLEKRRNVDYCWRNLNNAIGAGSSLSGLALSAVSLVKGGSDSNDCSSHVTAYDQVNIEFHATGRNCDTTAQWNTIQGAVKNFINGLDEKECGVSCLKLTHGGTWTGYVTFAPSGTDPSHYYCGASDEWKGCGTGGEKDA</sequence>
<dbReference type="Proteomes" id="UP001396898">
    <property type="component" value="Unassembled WGS sequence"/>
</dbReference>
<feature type="signal peptide" evidence="1">
    <location>
        <begin position="1"/>
        <end position="19"/>
    </location>
</feature>
<evidence type="ECO:0000313" key="3">
    <source>
        <dbReference type="EMBL" id="KAK8017118.1"/>
    </source>
</evidence>
<organism evidence="3 4">
    <name type="scientific">Apiospora marii</name>
    <dbReference type="NCBI Taxonomy" id="335849"/>
    <lineage>
        <taxon>Eukaryota</taxon>
        <taxon>Fungi</taxon>
        <taxon>Dikarya</taxon>
        <taxon>Ascomycota</taxon>
        <taxon>Pezizomycotina</taxon>
        <taxon>Sordariomycetes</taxon>
        <taxon>Xylariomycetidae</taxon>
        <taxon>Amphisphaeriales</taxon>
        <taxon>Apiosporaceae</taxon>
        <taxon>Apiospora</taxon>
    </lineage>
</organism>
<gene>
    <name evidence="3" type="ORF">PG991_008194</name>
</gene>
<feature type="domain" description="Secreted protein CSS2 C-terminal" evidence="2">
    <location>
        <begin position="59"/>
        <end position="179"/>
    </location>
</feature>
<proteinExistence type="predicted"/>
<protein>
    <recommendedName>
        <fullName evidence="2">Secreted protein CSS2 C-terminal domain-containing protein</fullName>
    </recommendedName>
</protein>